<dbReference type="InterPro" id="IPR027417">
    <property type="entry name" value="P-loop_NTPase"/>
</dbReference>
<organism evidence="2 3">
    <name type="scientific">Nannocystis radixulma</name>
    <dbReference type="NCBI Taxonomy" id="2995305"/>
    <lineage>
        <taxon>Bacteria</taxon>
        <taxon>Pseudomonadati</taxon>
        <taxon>Myxococcota</taxon>
        <taxon>Polyangia</taxon>
        <taxon>Nannocystales</taxon>
        <taxon>Nannocystaceae</taxon>
        <taxon>Nannocystis</taxon>
    </lineage>
</organism>
<dbReference type="Pfam" id="PF13191">
    <property type="entry name" value="AAA_16"/>
    <property type="match status" value="1"/>
</dbReference>
<dbReference type="PANTHER" id="PTHR47691:SF3">
    <property type="entry name" value="HTH-TYPE TRANSCRIPTIONAL REGULATOR RV0890C-RELATED"/>
    <property type="match status" value="1"/>
</dbReference>
<dbReference type="Gene3D" id="3.40.50.300">
    <property type="entry name" value="P-loop containing nucleotide triphosphate hydrolases"/>
    <property type="match status" value="1"/>
</dbReference>
<dbReference type="Gene3D" id="1.25.40.10">
    <property type="entry name" value="Tetratricopeptide repeat domain"/>
    <property type="match status" value="2"/>
</dbReference>
<gene>
    <name evidence="2" type="ORF">POL58_32995</name>
</gene>
<dbReference type="PANTHER" id="PTHR47691">
    <property type="entry name" value="REGULATOR-RELATED"/>
    <property type="match status" value="1"/>
</dbReference>
<dbReference type="Proteomes" id="UP001217838">
    <property type="component" value="Unassembled WGS sequence"/>
</dbReference>
<dbReference type="SUPFAM" id="SSF48452">
    <property type="entry name" value="TPR-like"/>
    <property type="match status" value="2"/>
</dbReference>
<comment type="caution">
    <text evidence="2">The sequence shown here is derived from an EMBL/GenBank/DDBJ whole genome shotgun (WGS) entry which is preliminary data.</text>
</comment>
<dbReference type="SMART" id="SM00028">
    <property type="entry name" value="TPR"/>
    <property type="match status" value="4"/>
</dbReference>
<reference evidence="2 3" key="1">
    <citation type="submission" date="2022-11" db="EMBL/GenBank/DDBJ databases">
        <title>Minimal conservation of predation-associated metabolite biosynthetic gene clusters underscores biosynthetic potential of Myxococcota including descriptions for ten novel species: Archangium lansinium sp. nov., Myxococcus landrumus sp. nov., Nannocystis bai.</title>
        <authorList>
            <person name="Ahearne A."/>
            <person name="Stevens C."/>
            <person name="Dowd S."/>
        </authorList>
    </citation>
    <scope>NUCLEOTIDE SEQUENCE [LARGE SCALE GENOMIC DNA]</scope>
    <source>
        <strain evidence="2 3">NCELM</strain>
    </source>
</reference>
<accession>A0ABT5BEP2</accession>
<protein>
    <submittedName>
        <fullName evidence="2">Tetratricopeptide repeat protein</fullName>
    </submittedName>
</protein>
<dbReference type="InterPro" id="IPR019734">
    <property type="entry name" value="TPR_rpt"/>
</dbReference>
<dbReference type="SUPFAM" id="SSF52540">
    <property type="entry name" value="P-loop containing nucleoside triphosphate hydrolases"/>
    <property type="match status" value="1"/>
</dbReference>
<feature type="domain" description="Orc1-like AAA ATPase" evidence="1">
    <location>
        <begin position="16"/>
        <end position="134"/>
    </location>
</feature>
<keyword evidence="3" id="KW-1185">Reference proteome</keyword>
<name>A0ABT5BEP2_9BACT</name>
<dbReference type="EMBL" id="JAQNDN010000019">
    <property type="protein sequence ID" value="MDC0672615.1"/>
    <property type="molecule type" value="Genomic_DNA"/>
</dbReference>
<sequence length="847" mass="90046">MREILAYDLPEPASSFVGRGRELAEIAASFERGARLVTVVGPGGVGKTRLVLEFTRDAIGVVRCDLTEAKTLRDLVTSASRALAIRLWPGASDTDALGYLGRFLAARGPMVLVLDNLVPIATEAALAIARLIDGAPRLRVVATARERLRVRGEVVLDLEPLPVPGADDEALAASPSVQFFYDRARSSRAGWGAGDEATVAAIVRRLEGFPLAIELCATFARALAPASLLARIERGFEVVGRPATLARAIAWSCQDLALAERSVLAQASVFAGGFTLAAAELVIDPGPGAPQMTELLEALADKSLVRVDRRTGRFSLYSALREHAAALLDELGGAAPARARHAEYYLKLGERLVQEVESRGGDARGALATERENLAAVYGRSLEAPGRAGEALRAALVLDEILAVEGPFREHLPAIDAALRATEAAGVAPRLHALGLEARGRALRAAGRTADAIADLERALEIAVGAGDRAAEARARGSLCVALRVAGRLDEAREHGERALALHGELQLPRFEVASLGALAALELHAGRAEGAGALFARAELLSHRLGDRWSEAMSIAFQGHAHQECGALFKAEDAFERAIARFRELGDARHAAIFEGYLAGVLHERGDLPRARDCYTRATRELASLGCTRFEGLFLAGLGAAAAEMGLRDEARAVFDDAADRLDSAADPALRLVLDLHLLHLAVASTGATAALARSAALLRERPLATSSDEVRFALRVLHFTLRVLHRANAAAKAPVASVAPLRLGRDARWFQPAGGERIDLARKRSLRLLLAGLVDTRLRSPGQALDWQALLALGWPGDRVGAEAGAHRVRVAIATLRRSGLRAILLSRDDGYLLDPAAPIELSAD</sequence>
<dbReference type="InterPro" id="IPR011990">
    <property type="entry name" value="TPR-like_helical_dom_sf"/>
</dbReference>
<evidence type="ECO:0000313" key="2">
    <source>
        <dbReference type="EMBL" id="MDC0672615.1"/>
    </source>
</evidence>
<proteinExistence type="predicted"/>
<dbReference type="InterPro" id="IPR041664">
    <property type="entry name" value="AAA_16"/>
</dbReference>
<evidence type="ECO:0000259" key="1">
    <source>
        <dbReference type="Pfam" id="PF13191"/>
    </source>
</evidence>
<dbReference type="RefSeq" id="WP_272004517.1">
    <property type="nucleotide sequence ID" value="NZ_JAQNDN010000019.1"/>
</dbReference>
<evidence type="ECO:0000313" key="3">
    <source>
        <dbReference type="Proteomes" id="UP001217838"/>
    </source>
</evidence>